<sequence length="609" mass="71310">MNNKVEVIAPTSKTMCLKGNVKYKLIRTCAYCRVSTDNEDQKTSYDSQRIHYKNMIEENPDWEFVGIYSDEGITGTQTKKREQFNQMMSDALNGKIDLILAKSISRFARNTVDTLNCVRLLREHNVDVYFEKENIHTLGLSNELFLTLYSAFAQAESESISENVKAGVRMKMKRGELVGKYAPFGYLYDKEKDLIYPDESKKEIVTYIFEEYAKGVGFRTIALNLNSLGISSPSNLKWCHASVRRIITNEKYVGDLRTGKYYCDNVITHKRKVNYGEKEQYFTSNHHEPIISRELWDKCQEILTIRSKIIKPDGNRDKFSRKYAFSSKIFCGICGERFIRRSYKIRSNNKEVAYWICRSHRNKIDCSNLIHYKQEELEDIFVLAYNKLFQDSDKYIHSFMKKVNEVINQEQDNFNHKNIQNEISKLENKLSNLVDLQLDGSISKEILNQKNIEISNKIKEYEQQLKDTENIEITRKRKHEKIDKISNTLKRYKGLTRFNEEVFNSLVDKIIIGERLENGDEDFYKIKFILKTGELINETLPNGKLDIGTNFGKYGFTITKQELKEKEDKVSVYVLQRHSYIKTCNFPFIIHNPQLLITKKEETIVSSKV</sequence>
<dbReference type="SUPFAM" id="SSF53041">
    <property type="entry name" value="Resolvase-like"/>
    <property type="match status" value="1"/>
</dbReference>
<keyword evidence="1" id="KW-0175">Coiled coil</keyword>
<dbReference type="PROSITE" id="PS51736">
    <property type="entry name" value="RECOMBINASES_3"/>
    <property type="match status" value="1"/>
</dbReference>
<dbReference type="PROSITE" id="PS51737">
    <property type="entry name" value="RECOMBINASE_DNA_BIND"/>
    <property type="match status" value="1"/>
</dbReference>
<evidence type="ECO:0000313" key="4">
    <source>
        <dbReference type="EMBL" id="EKC46889.1"/>
    </source>
</evidence>
<accession>K1RU19</accession>
<dbReference type="EMBL" id="AJWZ01010989">
    <property type="protein sequence ID" value="EKC46889.1"/>
    <property type="molecule type" value="Genomic_DNA"/>
</dbReference>
<dbReference type="CDD" id="cd00338">
    <property type="entry name" value="Ser_Recombinase"/>
    <property type="match status" value="1"/>
</dbReference>
<dbReference type="InterPro" id="IPR050639">
    <property type="entry name" value="SSR_resolvase"/>
</dbReference>
<dbReference type="InterPro" id="IPR025827">
    <property type="entry name" value="Zn_ribbon_recom_dom"/>
</dbReference>
<dbReference type="InterPro" id="IPR011109">
    <property type="entry name" value="DNA_bind_recombinase_dom"/>
</dbReference>
<dbReference type="AlphaFoldDB" id="K1RU19"/>
<gene>
    <name evidence="4" type="ORF">OBE_16021</name>
</gene>
<evidence type="ECO:0000259" key="2">
    <source>
        <dbReference type="PROSITE" id="PS51736"/>
    </source>
</evidence>
<feature type="domain" description="Recombinase" evidence="3">
    <location>
        <begin position="183"/>
        <end position="309"/>
    </location>
</feature>
<dbReference type="InterPro" id="IPR036162">
    <property type="entry name" value="Resolvase-like_N_sf"/>
</dbReference>
<name>K1RU19_9ZZZZ</name>
<dbReference type="Pfam" id="PF00239">
    <property type="entry name" value="Resolvase"/>
    <property type="match status" value="1"/>
</dbReference>
<dbReference type="Gene3D" id="3.40.50.1390">
    <property type="entry name" value="Resolvase, N-terminal catalytic domain"/>
    <property type="match status" value="1"/>
</dbReference>
<protein>
    <submittedName>
        <fullName evidence="4">Resolvase</fullName>
    </submittedName>
</protein>
<dbReference type="Gene3D" id="3.90.1750.20">
    <property type="entry name" value="Putative Large Serine Recombinase, Chain B, Domain 2"/>
    <property type="match status" value="1"/>
</dbReference>
<evidence type="ECO:0000256" key="1">
    <source>
        <dbReference type="SAM" id="Coils"/>
    </source>
</evidence>
<organism evidence="4">
    <name type="scientific">human gut metagenome</name>
    <dbReference type="NCBI Taxonomy" id="408170"/>
    <lineage>
        <taxon>unclassified sequences</taxon>
        <taxon>metagenomes</taxon>
        <taxon>organismal metagenomes</taxon>
    </lineage>
</organism>
<dbReference type="PANTHER" id="PTHR30461">
    <property type="entry name" value="DNA-INVERTASE FROM LAMBDOID PROPHAGE"/>
    <property type="match status" value="1"/>
</dbReference>
<feature type="domain" description="Resolvase/invertase-type recombinase catalytic" evidence="2">
    <location>
        <begin position="27"/>
        <end position="175"/>
    </location>
</feature>
<proteinExistence type="predicted"/>
<reference evidence="4" key="1">
    <citation type="journal article" date="2013" name="Environ. Microbiol.">
        <title>Microbiota from the distal guts of lean and obese adolescents exhibit partial functional redundancy besides clear differences in community structure.</title>
        <authorList>
            <person name="Ferrer M."/>
            <person name="Ruiz A."/>
            <person name="Lanza F."/>
            <person name="Haange S.B."/>
            <person name="Oberbach A."/>
            <person name="Till H."/>
            <person name="Bargiela R."/>
            <person name="Campoy C."/>
            <person name="Segura M.T."/>
            <person name="Richter M."/>
            <person name="von Bergen M."/>
            <person name="Seifert J."/>
            <person name="Suarez A."/>
        </authorList>
    </citation>
    <scope>NUCLEOTIDE SEQUENCE</scope>
</reference>
<comment type="caution">
    <text evidence="4">The sequence shown here is derived from an EMBL/GenBank/DDBJ whole genome shotgun (WGS) entry which is preliminary data.</text>
</comment>
<dbReference type="GO" id="GO:0000150">
    <property type="term" value="F:DNA strand exchange activity"/>
    <property type="evidence" value="ECO:0007669"/>
    <property type="project" value="InterPro"/>
</dbReference>
<dbReference type="Pfam" id="PF07508">
    <property type="entry name" value="Recombinase"/>
    <property type="match status" value="1"/>
</dbReference>
<dbReference type="InterPro" id="IPR038109">
    <property type="entry name" value="DNA_bind_recomb_sf"/>
</dbReference>
<dbReference type="SMART" id="SM00857">
    <property type="entry name" value="Resolvase"/>
    <property type="match status" value="1"/>
</dbReference>
<dbReference type="InterPro" id="IPR006119">
    <property type="entry name" value="Resolv_N"/>
</dbReference>
<evidence type="ECO:0000259" key="3">
    <source>
        <dbReference type="PROSITE" id="PS51737"/>
    </source>
</evidence>
<dbReference type="PANTHER" id="PTHR30461:SF23">
    <property type="entry name" value="DNA RECOMBINASE-RELATED"/>
    <property type="match status" value="1"/>
</dbReference>
<dbReference type="Pfam" id="PF13408">
    <property type="entry name" value="Zn_ribbon_recom"/>
    <property type="match status" value="1"/>
</dbReference>
<dbReference type="GO" id="GO:0003677">
    <property type="term" value="F:DNA binding"/>
    <property type="evidence" value="ECO:0007669"/>
    <property type="project" value="InterPro"/>
</dbReference>
<feature type="coiled-coil region" evidence="1">
    <location>
        <begin position="416"/>
        <end position="471"/>
    </location>
</feature>